<sequence>MTLTREREPAAGILRAMAADADVCGELVRAAMTHSPEVARLGEAESCRHVAALVTAAGDWFTDVGRLGEHDLAAALLLGADRAGQGVPMTALLRGVQAALTRAAELTVERCRSAGVPDGSLLKAVLLLKEYGDAVERQVISGYRAVELAAPPPTAAETRTALLRRLLVTGPPPTADELTATGLRPGGTYHCLVAATTAPTPGGAVGGVFGGAVAVPGAVGGVFGVIDGHTVGLCPRAPGDTWPAAGPLAVTAPAAPLDGLRPAYRLCLRALDIAGRHGLRGPHDLTAFAAEIALDGQPLLGTWLSDRLLGSLDHTDGFHRQLALTAVTFLDHGRRLDRTAASLFTHPNTVRYRLGRLHRITGESLTDTPPEPLSTLHWWWALTTWLRKCPELPDDVASRGGKLAKTWSESGRQA</sequence>
<dbReference type="InterPro" id="IPR051448">
    <property type="entry name" value="CdaR-like_regulators"/>
</dbReference>
<name>A0A345HIV8_9ACTN</name>
<dbReference type="EMBL" id="CP031194">
    <property type="protein sequence ID" value="AXG76632.1"/>
    <property type="molecule type" value="Genomic_DNA"/>
</dbReference>
<accession>A0A345HIV8</accession>
<evidence type="ECO:0000259" key="1">
    <source>
        <dbReference type="Pfam" id="PF13556"/>
    </source>
</evidence>
<evidence type="ECO:0000313" key="3">
    <source>
        <dbReference type="EMBL" id="AXG76632.1"/>
    </source>
</evidence>
<dbReference type="InterPro" id="IPR025751">
    <property type="entry name" value="RsbRD_N_dom"/>
</dbReference>
<protein>
    <submittedName>
        <fullName evidence="3">PucR family transcriptional regulator</fullName>
    </submittedName>
</protein>
<gene>
    <name evidence="3" type="ORF">DVK44_01900</name>
</gene>
<dbReference type="PANTHER" id="PTHR33744:SF17">
    <property type="entry name" value="CONSERVED PROTEIN"/>
    <property type="match status" value="1"/>
</dbReference>
<feature type="domain" description="PucR C-terminal helix-turn-helix" evidence="1">
    <location>
        <begin position="324"/>
        <end position="368"/>
    </location>
</feature>
<proteinExistence type="predicted"/>
<dbReference type="Pfam" id="PF13556">
    <property type="entry name" value="HTH_30"/>
    <property type="match status" value="1"/>
</dbReference>
<dbReference type="OrthoDB" id="3655573at2"/>
<dbReference type="Proteomes" id="UP000253868">
    <property type="component" value="Chromosome"/>
</dbReference>
<dbReference type="PANTHER" id="PTHR33744">
    <property type="entry name" value="CARBOHYDRATE DIACID REGULATOR"/>
    <property type="match status" value="1"/>
</dbReference>
<keyword evidence="4" id="KW-1185">Reference proteome</keyword>
<dbReference type="KEGG" id="spad:DVK44_01900"/>
<organism evidence="3 4">
    <name type="scientific">Streptomyces paludis</name>
    <dbReference type="NCBI Taxonomy" id="2282738"/>
    <lineage>
        <taxon>Bacteria</taxon>
        <taxon>Bacillati</taxon>
        <taxon>Actinomycetota</taxon>
        <taxon>Actinomycetes</taxon>
        <taxon>Kitasatosporales</taxon>
        <taxon>Streptomycetaceae</taxon>
        <taxon>Streptomyces</taxon>
    </lineage>
</organism>
<evidence type="ECO:0000313" key="4">
    <source>
        <dbReference type="Proteomes" id="UP000253868"/>
    </source>
</evidence>
<dbReference type="InterPro" id="IPR025736">
    <property type="entry name" value="PucR_C-HTH_dom"/>
</dbReference>
<dbReference type="InterPro" id="IPR042070">
    <property type="entry name" value="PucR_C-HTH_sf"/>
</dbReference>
<feature type="domain" description="RsbT co-antagonist protein RsbRD N-terminal" evidence="2">
    <location>
        <begin position="23"/>
        <end position="148"/>
    </location>
</feature>
<dbReference type="Pfam" id="PF14361">
    <property type="entry name" value="RsbRD_N"/>
    <property type="match status" value="1"/>
</dbReference>
<evidence type="ECO:0000259" key="2">
    <source>
        <dbReference type="Pfam" id="PF14361"/>
    </source>
</evidence>
<dbReference type="Gene3D" id="1.10.10.2840">
    <property type="entry name" value="PucR C-terminal helix-turn-helix domain"/>
    <property type="match status" value="1"/>
</dbReference>
<reference evidence="4" key="1">
    <citation type="submission" date="2018-07" db="EMBL/GenBank/DDBJ databases">
        <authorList>
            <person name="Zhao J."/>
        </authorList>
    </citation>
    <scope>NUCLEOTIDE SEQUENCE [LARGE SCALE GENOMIC DNA]</scope>
    <source>
        <strain evidence="4">GSSD-12</strain>
    </source>
</reference>
<dbReference type="AlphaFoldDB" id="A0A345HIV8"/>
<dbReference type="RefSeq" id="WP_114658011.1">
    <property type="nucleotide sequence ID" value="NZ_CP031194.1"/>
</dbReference>